<dbReference type="HOGENOM" id="CLU_1888852_0_0_1"/>
<keyword evidence="3" id="KW-1185">Reference proteome</keyword>
<gene>
    <name evidence="1" type="ordered locus">MTR_5g064010</name>
</gene>
<dbReference type="EMBL" id="CM001221">
    <property type="protein sequence ID" value="AES98079.1"/>
    <property type="molecule type" value="Genomic_DNA"/>
</dbReference>
<evidence type="ECO:0000313" key="1">
    <source>
        <dbReference type="EMBL" id="AES98079.1"/>
    </source>
</evidence>
<reference evidence="1 3" key="2">
    <citation type="journal article" date="2014" name="BMC Genomics">
        <title>An improved genome release (version Mt4.0) for the model legume Medicago truncatula.</title>
        <authorList>
            <person name="Tang H."/>
            <person name="Krishnakumar V."/>
            <person name="Bidwell S."/>
            <person name="Rosen B."/>
            <person name="Chan A."/>
            <person name="Zhou S."/>
            <person name="Gentzbittel L."/>
            <person name="Childs K.L."/>
            <person name="Yandell M."/>
            <person name="Gundlach H."/>
            <person name="Mayer K.F."/>
            <person name="Schwartz D.C."/>
            <person name="Town C.D."/>
        </authorList>
    </citation>
    <scope>GENOME REANNOTATION</scope>
    <source>
        <strain evidence="2 3">cv. Jemalong A17</strain>
    </source>
</reference>
<sequence>MSSLRFFGQCKEIYDIHHKWVKILNFGSRRGIESTKYRIYFTFNTSYVSIIVDRNFRQTFLPYFRKMEDIIEINYGNFKIIIFKCKWVGTERDRGYKKWNLNGINLDRFIHNEGHEEHDCTLRHLKHKWCIMLDR</sequence>
<evidence type="ECO:0000313" key="3">
    <source>
        <dbReference type="Proteomes" id="UP000002051"/>
    </source>
</evidence>
<evidence type="ECO:0000313" key="2">
    <source>
        <dbReference type="EnsemblPlants" id="AES98079"/>
    </source>
</evidence>
<proteinExistence type="predicted"/>
<accession>G7KB98</accession>
<name>G7KB98_MEDTR</name>
<dbReference type="EnsemblPlants" id="AES98079">
    <property type="protein sequence ID" value="AES98079"/>
    <property type="gene ID" value="MTR_5g064010"/>
</dbReference>
<dbReference type="PaxDb" id="3880-AES98079"/>
<reference evidence="2" key="3">
    <citation type="submission" date="2015-04" db="UniProtKB">
        <authorList>
            <consortium name="EnsemblPlants"/>
        </authorList>
    </citation>
    <scope>IDENTIFICATION</scope>
    <source>
        <strain evidence="2">cv. Jemalong A17</strain>
    </source>
</reference>
<organism evidence="1 3">
    <name type="scientific">Medicago truncatula</name>
    <name type="common">Barrel medic</name>
    <name type="synonym">Medicago tribuloides</name>
    <dbReference type="NCBI Taxonomy" id="3880"/>
    <lineage>
        <taxon>Eukaryota</taxon>
        <taxon>Viridiplantae</taxon>
        <taxon>Streptophyta</taxon>
        <taxon>Embryophyta</taxon>
        <taxon>Tracheophyta</taxon>
        <taxon>Spermatophyta</taxon>
        <taxon>Magnoliopsida</taxon>
        <taxon>eudicotyledons</taxon>
        <taxon>Gunneridae</taxon>
        <taxon>Pentapetalae</taxon>
        <taxon>rosids</taxon>
        <taxon>fabids</taxon>
        <taxon>Fabales</taxon>
        <taxon>Fabaceae</taxon>
        <taxon>Papilionoideae</taxon>
        <taxon>50 kb inversion clade</taxon>
        <taxon>NPAAA clade</taxon>
        <taxon>Hologalegina</taxon>
        <taxon>IRL clade</taxon>
        <taxon>Trifolieae</taxon>
        <taxon>Medicago</taxon>
    </lineage>
</organism>
<dbReference type="AlphaFoldDB" id="G7KB98"/>
<protein>
    <submittedName>
        <fullName evidence="1 2">Uncharacterized protein</fullName>
    </submittedName>
</protein>
<reference evidence="1 3" key="1">
    <citation type="journal article" date="2011" name="Nature">
        <title>The Medicago genome provides insight into the evolution of rhizobial symbioses.</title>
        <authorList>
            <person name="Young N.D."/>
            <person name="Debelle F."/>
            <person name="Oldroyd G.E."/>
            <person name="Geurts R."/>
            <person name="Cannon S.B."/>
            <person name="Udvardi M.K."/>
            <person name="Benedito V.A."/>
            <person name="Mayer K.F."/>
            <person name="Gouzy J."/>
            <person name="Schoof H."/>
            <person name="Van de Peer Y."/>
            <person name="Proost S."/>
            <person name="Cook D.R."/>
            <person name="Meyers B.C."/>
            <person name="Spannagl M."/>
            <person name="Cheung F."/>
            <person name="De Mita S."/>
            <person name="Krishnakumar V."/>
            <person name="Gundlach H."/>
            <person name="Zhou S."/>
            <person name="Mudge J."/>
            <person name="Bharti A.K."/>
            <person name="Murray J.D."/>
            <person name="Naoumkina M.A."/>
            <person name="Rosen B."/>
            <person name="Silverstein K.A."/>
            <person name="Tang H."/>
            <person name="Rombauts S."/>
            <person name="Zhao P.X."/>
            <person name="Zhou P."/>
            <person name="Barbe V."/>
            <person name="Bardou P."/>
            <person name="Bechner M."/>
            <person name="Bellec A."/>
            <person name="Berger A."/>
            <person name="Berges H."/>
            <person name="Bidwell S."/>
            <person name="Bisseling T."/>
            <person name="Choisne N."/>
            <person name="Couloux A."/>
            <person name="Denny R."/>
            <person name="Deshpande S."/>
            <person name="Dai X."/>
            <person name="Doyle J.J."/>
            <person name="Dudez A.M."/>
            <person name="Farmer A.D."/>
            <person name="Fouteau S."/>
            <person name="Franken C."/>
            <person name="Gibelin C."/>
            <person name="Gish J."/>
            <person name="Goldstein S."/>
            <person name="Gonzalez A.J."/>
            <person name="Green P.J."/>
            <person name="Hallab A."/>
            <person name="Hartog M."/>
            <person name="Hua A."/>
            <person name="Humphray S.J."/>
            <person name="Jeong D.H."/>
            <person name="Jing Y."/>
            <person name="Jocker A."/>
            <person name="Kenton S.M."/>
            <person name="Kim D.J."/>
            <person name="Klee K."/>
            <person name="Lai H."/>
            <person name="Lang C."/>
            <person name="Lin S."/>
            <person name="Macmil S.L."/>
            <person name="Magdelenat G."/>
            <person name="Matthews L."/>
            <person name="McCorrison J."/>
            <person name="Monaghan E.L."/>
            <person name="Mun J.H."/>
            <person name="Najar F.Z."/>
            <person name="Nicholson C."/>
            <person name="Noirot C."/>
            <person name="O'Bleness M."/>
            <person name="Paule C.R."/>
            <person name="Poulain J."/>
            <person name="Prion F."/>
            <person name="Qin B."/>
            <person name="Qu C."/>
            <person name="Retzel E.F."/>
            <person name="Riddle C."/>
            <person name="Sallet E."/>
            <person name="Samain S."/>
            <person name="Samson N."/>
            <person name="Sanders I."/>
            <person name="Saurat O."/>
            <person name="Scarpelli C."/>
            <person name="Schiex T."/>
            <person name="Segurens B."/>
            <person name="Severin A.J."/>
            <person name="Sherrier D.J."/>
            <person name="Shi R."/>
            <person name="Sims S."/>
            <person name="Singer S.R."/>
            <person name="Sinharoy S."/>
            <person name="Sterck L."/>
            <person name="Viollet A."/>
            <person name="Wang B.B."/>
            <person name="Wang K."/>
            <person name="Wang M."/>
            <person name="Wang X."/>
            <person name="Warfsmann J."/>
            <person name="Weissenbach J."/>
            <person name="White D.D."/>
            <person name="White J.D."/>
            <person name="Wiley G.B."/>
            <person name="Wincker P."/>
            <person name="Xing Y."/>
            <person name="Yang L."/>
            <person name="Yao Z."/>
            <person name="Ying F."/>
            <person name="Zhai J."/>
            <person name="Zhou L."/>
            <person name="Zuber A."/>
            <person name="Denarie J."/>
            <person name="Dixon R.A."/>
            <person name="May G.D."/>
            <person name="Schwartz D.C."/>
            <person name="Rogers J."/>
            <person name="Quetier F."/>
            <person name="Town C.D."/>
            <person name="Roe B.A."/>
        </authorList>
    </citation>
    <scope>NUCLEOTIDE SEQUENCE [LARGE SCALE GENOMIC DNA]</scope>
    <source>
        <strain evidence="1">A17</strain>
        <strain evidence="2 3">cv. Jemalong A17</strain>
    </source>
</reference>
<dbReference type="Proteomes" id="UP000002051">
    <property type="component" value="Chromosome 5"/>
</dbReference>